<evidence type="ECO:0000313" key="3">
    <source>
        <dbReference type="EMBL" id="AOV97381.1"/>
    </source>
</evidence>
<dbReference type="Proteomes" id="UP000175893">
    <property type="component" value="Chromosome"/>
</dbReference>
<evidence type="ECO:0000259" key="2">
    <source>
        <dbReference type="Pfam" id="PF00535"/>
    </source>
</evidence>
<dbReference type="InterPro" id="IPR050834">
    <property type="entry name" value="Glycosyltransf_2"/>
</dbReference>
<gene>
    <name evidence="3" type="ORF">A9798_10705</name>
</gene>
<protein>
    <submittedName>
        <fullName evidence="3">Glycosyl transferase</fullName>
    </submittedName>
</protein>
<dbReference type="Gene3D" id="3.90.550.10">
    <property type="entry name" value="Spore Coat Polysaccharide Biosynthesis Protein SpsA, Chain A"/>
    <property type="match status" value="1"/>
</dbReference>
<evidence type="ECO:0000256" key="1">
    <source>
        <dbReference type="SAM" id="Phobius"/>
    </source>
</evidence>
<dbReference type="EMBL" id="CP016043">
    <property type="protein sequence ID" value="AOV97381.1"/>
    <property type="molecule type" value="Genomic_DNA"/>
</dbReference>
<dbReference type="Pfam" id="PF00535">
    <property type="entry name" value="Glycos_transf_2"/>
    <property type="match status" value="1"/>
</dbReference>
<keyword evidence="1" id="KW-1133">Transmembrane helix</keyword>
<keyword evidence="3" id="KW-0808">Transferase</keyword>
<keyword evidence="4" id="KW-1185">Reference proteome</keyword>
<sequence length="305" mass="35568">MFSIIIPTYNRQRELLDSLHSINSLKGDKRLFEVIIIDDASESDYHLDVSTFSFDIYFVRLSKNSGPSIARNTGAMMAKYEWLLFLDDDDYYFPCKLIKLMEAICEYPECELFYHRALIHMRNEGFSYRTNLSDYSSCYEIKNIALNKNPLGGMPNIIIKKDLFIKIGMFDVNLKAIEDYELVIRLALWYPDINIKYIDKVLTGCNFLTKKKSVSKSYGNTKQACDYIKIKYNLTGDSLNSFVVNEKLMCAYSYLMNNNRKSAVFYFQGFIFSLRLRYLFLAILCVLSPQIIFFIKKVNKKGSIN</sequence>
<dbReference type="CDD" id="cd00761">
    <property type="entry name" value="Glyco_tranf_GTA_type"/>
    <property type="match status" value="1"/>
</dbReference>
<reference evidence="3 4" key="1">
    <citation type="submission" date="2016-06" db="EMBL/GenBank/DDBJ databases">
        <title>Complete genome sequence of Edwardsiella hoshinae ATCC 35051.</title>
        <authorList>
            <person name="Reichley S.R."/>
            <person name="Waldbieser G.C."/>
            <person name="Lawrence M.L."/>
            <person name="Griffin M.J."/>
        </authorList>
    </citation>
    <scope>NUCLEOTIDE SEQUENCE [LARGE SCALE GENOMIC DNA]</scope>
    <source>
        <strain evidence="3 4">ATCC 35051</strain>
    </source>
</reference>
<dbReference type="RefSeq" id="WP_070245063.1">
    <property type="nucleotide sequence ID" value="NZ_CP016043.1"/>
</dbReference>
<feature type="transmembrane region" description="Helical" evidence="1">
    <location>
        <begin position="276"/>
        <end position="295"/>
    </location>
</feature>
<keyword evidence="1" id="KW-0812">Transmembrane</keyword>
<dbReference type="PANTHER" id="PTHR43685">
    <property type="entry name" value="GLYCOSYLTRANSFERASE"/>
    <property type="match status" value="1"/>
</dbReference>
<dbReference type="InterPro" id="IPR001173">
    <property type="entry name" value="Glyco_trans_2-like"/>
</dbReference>
<keyword evidence="1" id="KW-0472">Membrane</keyword>
<dbReference type="GO" id="GO:0016740">
    <property type="term" value="F:transferase activity"/>
    <property type="evidence" value="ECO:0007669"/>
    <property type="project" value="UniProtKB-KW"/>
</dbReference>
<accession>A0ABN4SZV7</accession>
<evidence type="ECO:0000313" key="4">
    <source>
        <dbReference type="Proteomes" id="UP000175893"/>
    </source>
</evidence>
<dbReference type="InterPro" id="IPR029044">
    <property type="entry name" value="Nucleotide-diphossugar_trans"/>
</dbReference>
<feature type="domain" description="Glycosyltransferase 2-like" evidence="2">
    <location>
        <begin position="3"/>
        <end position="109"/>
    </location>
</feature>
<proteinExistence type="predicted"/>
<name>A0ABN4SZV7_9GAMM</name>
<dbReference type="SUPFAM" id="SSF53448">
    <property type="entry name" value="Nucleotide-diphospho-sugar transferases"/>
    <property type="match status" value="1"/>
</dbReference>
<dbReference type="PANTHER" id="PTHR43685:SF2">
    <property type="entry name" value="GLYCOSYLTRANSFERASE 2-LIKE DOMAIN-CONTAINING PROTEIN"/>
    <property type="match status" value="1"/>
</dbReference>
<organism evidence="3 4">
    <name type="scientific">Edwardsiella hoshinae</name>
    <dbReference type="NCBI Taxonomy" id="93378"/>
    <lineage>
        <taxon>Bacteria</taxon>
        <taxon>Pseudomonadati</taxon>
        <taxon>Pseudomonadota</taxon>
        <taxon>Gammaproteobacteria</taxon>
        <taxon>Enterobacterales</taxon>
        <taxon>Hafniaceae</taxon>
        <taxon>Edwardsiella</taxon>
    </lineage>
</organism>